<organism evidence="1 2">
    <name type="scientific">Pedobacter cryotolerans</name>
    <dbReference type="NCBI Taxonomy" id="2571270"/>
    <lineage>
        <taxon>Bacteria</taxon>
        <taxon>Pseudomonadati</taxon>
        <taxon>Bacteroidota</taxon>
        <taxon>Sphingobacteriia</taxon>
        <taxon>Sphingobacteriales</taxon>
        <taxon>Sphingobacteriaceae</taxon>
        <taxon>Pedobacter</taxon>
    </lineage>
</organism>
<accession>A0A4U1CEB5</accession>
<keyword evidence="2" id="KW-1185">Reference proteome</keyword>
<gene>
    <name evidence="1" type="ORF">FA045_01060</name>
</gene>
<comment type="caution">
    <text evidence="1">The sequence shown here is derived from an EMBL/GenBank/DDBJ whole genome shotgun (WGS) entry which is preliminary data.</text>
</comment>
<proteinExistence type="predicted"/>
<dbReference type="RefSeq" id="WP_136873557.1">
    <property type="nucleotide sequence ID" value="NZ_SWBO01000001.1"/>
</dbReference>
<sequence>MPNFYLNSQAQANGDHEVHKENCTFLPLIKNRILLGDFNFCSDAITVAKQKYQISKLTGCYFCAKGCHSR</sequence>
<evidence type="ECO:0000313" key="1">
    <source>
        <dbReference type="EMBL" id="TKC03190.1"/>
    </source>
</evidence>
<dbReference type="EMBL" id="SWBO01000001">
    <property type="protein sequence ID" value="TKC03190.1"/>
    <property type="molecule type" value="Genomic_DNA"/>
</dbReference>
<dbReference type="OrthoDB" id="47198at2"/>
<dbReference type="AlphaFoldDB" id="A0A4U1CEB5"/>
<evidence type="ECO:0000313" key="2">
    <source>
        <dbReference type="Proteomes" id="UP000310477"/>
    </source>
</evidence>
<reference evidence="1 2" key="1">
    <citation type="submission" date="2019-04" db="EMBL/GenBank/DDBJ databases">
        <title>Pedobacter sp. AR-2-6 sp. nov., isolated from Arctic soil.</title>
        <authorList>
            <person name="Dahal R.H."/>
            <person name="Kim D.-U."/>
        </authorList>
    </citation>
    <scope>NUCLEOTIDE SEQUENCE [LARGE SCALE GENOMIC DNA]</scope>
    <source>
        <strain evidence="1 2">AR-2-6</strain>
    </source>
</reference>
<name>A0A4U1CEB5_9SPHI</name>
<protein>
    <submittedName>
        <fullName evidence="1">Uncharacterized protein</fullName>
    </submittedName>
</protein>
<dbReference type="Proteomes" id="UP000310477">
    <property type="component" value="Unassembled WGS sequence"/>
</dbReference>